<feature type="compositionally biased region" description="Basic and acidic residues" evidence="1">
    <location>
        <begin position="76"/>
        <end position="88"/>
    </location>
</feature>
<organism evidence="2 3">
    <name type="scientific">Cervus elaphus hippelaphus</name>
    <name type="common">European red deer</name>
    <dbReference type="NCBI Taxonomy" id="46360"/>
    <lineage>
        <taxon>Eukaryota</taxon>
        <taxon>Metazoa</taxon>
        <taxon>Chordata</taxon>
        <taxon>Craniata</taxon>
        <taxon>Vertebrata</taxon>
        <taxon>Euteleostomi</taxon>
        <taxon>Mammalia</taxon>
        <taxon>Eutheria</taxon>
        <taxon>Laurasiatheria</taxon>
        <taxon>Artiodactyla</taxon>
        <taxon>Ruminantia</taxon>
        <taxon>Pecora</taxon>
        <taxon>Cervidae</taxon>
        <taxon>Cervinae</taxon>
        <taxon>Cervus</taxon>
    </lineage>
</organism>
<evidence type="ECO:0000256" key="1">
    <source>
        <dbReference type="SAM" id="MobiDB-lite"/>
    </source>
</evidence>
<feature type="region of interest" description="Disordered" evidence="1">
    <location>
        <begin position="1"/>
        <end position="124"/>
    </location>
</feature>
<dbReference type="Proteomes" id="UP000242450">
    <property type="component" value="Chromosome 1"/>
</dbReference>
<accession>A0A212DIT4</accession>
<comment type="caution">
    <text evidence="2">The sequence shown here is derived from an EMBL/GenBank/DDBJ whole genome shotgun (WGS) entry which is preliminary data.</text>
</comment>
<feature type="compositionally biased region" description="Polar residues" evidence="1">
    <location>
        <begin position="59"/>
        <end position="75"/>
    </location>
</feature>
<evidence type="ECO:0000313" key="2">
    <source>
        <dbReference type="EMBL" id="OWK18155.1"/>
    </source>
</evidence>
<keyword evidence="3" id="KW-1185">Reference proteome</keyword>
<name>A0A212DIT4_CEREH</name>
<evidence type="ECO:0000313" key="3">
    <source>
        <dbReference type="Proteomes" id="UP000242450"/>
    </source>
</evidence>
<gene>
    <name evidence="2" type="ORF">Celaphus_00008886</name>
</gene>
<reference evidence="2 3" key="1">
    <citation type="journal article" date="2018" name="Mol. Genet. Genomics">
        <title>The red deer Cervus elaphus genome CerEla1.0: sequencing, annotating, genes, and chromosomes.</title>
        <authorList>
            <person name="Bana N.A."/>
            <person name="Nyiri A."/>
            <person name="Nagy J."/>
            <person name="Frank K."/>
            <person name="Nagy T."/>
            <person name="Steger V."/>
            <person name="Schiller M."/>
            <person name="Lakatos P."/>
            <person name="Sugar L."/>
            <person name="Horn P."/>
            <person name="Barta E."/>
            <person name="Orosz L."/>
        </authorList>
    </citation>
    <scope>NUCLEOTIDE SEQUENCE [LARGE SCALE GENOMIC DNA]</scope>
    <source>
        <strain evidence="2">Hungarian</strain>
    </source>
</reference>
<proteinExistence type="predicted"/>
<protein>
    <submittedName>
        <fullName evidence="2">Uncharacterized protein</fullName>
    </submittedName>
</protein>
<sequence length="124" mass="13863">MAKTHGKSSYPPDNIATVAAETPRLCVQEESEPQGPRSPLGDELYHYLKGDHKKRNTDQENNPPENRPFSNTSTSRSEKPRSKSEDGTFFKSPHLGAEVNKIINQSSSNKQILATGRQNQKEEN</sequence>
<dbReference type="AlphaFoldDB" id="A0A212DIT4"/>
<dbReference type="EMBL" id="MKHE01000001">
    <property type="protein sequence ID" value="OWK18155.1"/>
    <property type="molecule type" value="Genomic_DNA"/>
</dbReference>
<feature type="compositionally biased region" description="Polar residues" evidence="1">
    <location>
        <begin position="102"/>
        <end position="118"/>
    </location>
</feature>